<feature type="compositionally biased region" description="Polar residues" evidence="1">
    <location>
        <begin position="202"/>
        <end position="212"/>
    </location>
</feature>
<dbReference type="EMBL" id="JAQPYX010000007">
    <property type="protein sequence ID" value="MDC7148027.1"/>
    <property type="molecule type" value="Genomic_DNA"/>
</dbReference>
<reference evidence="3" key="1">
    <citation type="submission" date="2023-01" db="EMBL/GenBank/DDBJ databases">
        <title>Exploring GABA producing Bacteroides strains toward improving mental health.</title>
        <authorList>
            <person name="Yousuf B."/>
            <person name="Bouhlel N.E."/>
            <person name="Mottawea W."/>
            <person name="Hammami R."/>
        </authorList>
    </citation>
    <scope>NUCLEOTIDE SEQUENCE</scope>
    <source>
        <strain evidence="3">UO.H1047</strain>
    </source>
</reference>
<organism evidence="3 4">
    <name type="scientific">Parabacteroides johnsonii</name>
    <dbReference type="NCBI Taxonomy" id="387661"/>
    <lineage>
        <taxon>Bacteria</taxon>
        <taxon>Pseudomonadati</taxon>
        <taxon>Bacteroidota</taxon>
        <taxon>Bacteroidia</taxon>
        <taxon>Bacteroidales</taxon>
        <taxon>Tannerellaceae</taxon>
        <taxon>Parabacteroides</taxon>
    </lineage>
</organism>
<sequence>MRRSMMGRKKLQLFTKRFYPAGNYTWIVPKGCREVDVFLVGAGGGSYHVTSMGWSGGGGGGYTKAYRGKGYVKPSSGTWITDEKGGKDGDAISVTPGQVIQIIVGAGVYGADGGYSQFIDSNYRANGGNKAYGWTKGGNGGSGGGTSLYNGKEVNGIGGSDGENGNISDSNYGKGQGHTTRDFGESSGKRNAGGGAPISKVGESTSYPGSSDYTEGTGLYSYDNTSEWRSGAGGGGYGGGAGSNIYINDKTQSLKGGDGTVLIRYWAYEE</sequence>
<dbReference type="RefSeq" id="WP_195485108.1">
    <property type="nucleotide sequence ID" value="NZ_CALEGY010000082.1"/>
</dbReference>
<protein>
    <recommendedName>
        <fullName evidence="2">Glycine-rich domain-containing protein</fullName>
    </recommendedName>
</protein>
<feature type="compositionally biased region" description="Basic and acidic residues" evidence="1">
    <location>
        <begin position="179"/>
        <end position="188"/>
    </location>
</feature>
<evidence type="ECO:0000313" key="3">
    <source>
        <dbReference type="EMBL" id="MDC7148027.1"/>
    </source>
</evidence>
<evidence type="ECO:0000313" key="4">
    <source>
        <dbReference type="Proteomes" id="UP001213646"/>
    </source>
</evidence>
<name>A0AAW6HYE6_9BACT</name>
<comment type="caution">
    <text evidence="3">The sequence shown here is derived from an EMBL/GenBank/DDBJ whole genome shotgun (WGS) entry which is preliminary data.</text>
</comment>
<dbReference type="Pfam" id="PF21722">
    <property type="entry name" value="Gly_rich_2"/>
    <property type="match status" value="1"/>
</dbReference>
<gene>
    <name evidence="3" type="ORF">PQG89_01100</name>
</gene>
<dbReference type="InterPro" id="IPR049304">
    <property type="entry name" value="Gly_rich_dom"/>
</dbReference>
<dbReference type="AlphaFoldDB" id="A0AAW6HYE6"/>
<dbReference type="Proteomes" id="UP001213646">
    <property type="component" value="Unassembled WGS sequence"/>
</dbReference>
<feature type="region of interest" description="Disordered" evidence="1">
    <location>
        <begin position="154"/>
        <end position="212"/>
    </location>
</feature>
<feature type="domain" description="Glycine-rich" evidence="2">
    <location>
        <begin position="21"/>
        <end position="265"/>
    </location>
</feature>
<evidence type="ECO:0000259" key="2">
    <source>
        <dbReference type="Pfam" id="PF21722"/>
    </source>
</evidence>
<evidence type="ECO:0000256" key="1">
    <source>
        <dbReference type="SAM" id="MobiDB-lite"/>
    </source>
</evidence>
<proteinExistence type="predicted"/>
<feature type="compositionally biased region" description="Polar residues" evidence="1">
    <location>
        <begin position="163"/>
        <end position="173"/>
    </location>
</feature>
<accession>A0AAW6HYE6</accession>